<comment type="caution">
    <text evidence="11">The sequence shown here is derived from an EMBL/GenBank/DDBJ whole genome shotgun (WGS) entry which is preliminary data.</text>
</comment>
<reference evidence="11 12" key="1">
    <citation type="submission" date="2023-07" db="EMBL/GenBank/DDBJ databases">
        <title>Sequencing the genomes of 1000 actinobacteria strains.</title>
        <authorList>
            <person name="Klenk H.-P."/>
        </authorList>
    </citation>
    <scope>NUCLEOTIDE SEQUENCE [LARGE SCALE GENOMIC DNA]</scope>
    <source>
        <strain evidence="11 12">DSM 44711</strain>
    </source>
</reference>
<feature type="domain" description="Glycosyltransferase 2-like" evidence="10">
    <location>
        <begin position="3"/>
        <end position="113"/>
    </location>
</feature>
<dbReference type="PANTHER" id="PTHR43646:SF2">
    <property type="entry name" value="GLYCOSYLTRANSFERASE 2-LIKE DOMAIN-CONTAINING PROTEIN"/>
    <property type="match status" value="1"/>
</dbReference>
<dbReference type="RefSeq" id="WP_310418469.1">
    <property type="nucleotide sequence ID" value="NZ_JAVDYC010000001.1"/>
</dbReference>
<sequence>MISVVVPAHNEAAMLGRCLDRVTGPEVQVVVVPNGCTDDTAAIARDRGDVHVVELAEGSKTAALNAGDRTATGFPRIYVDGDVVLTPGSVHRLAEALRRTGALVAVPRREPDLTGRPLAVRAYYAIHNRLPAVRTGLFGRGVIALSATGRSRFGEFPAVMADDLFLDSLFGADERVVVDEAAAEVATPRRTADLLARLRRVRSGNTALRAASAGTRRSDRWSWLRDVVLRRPWLAPAGVIYVGLTLLAAAQARRAPSTTWERDESSRAGAA</sequence>
<evidence type="ECO:0000256" key="2">
    <source>
        <dbReference type="ARBA" id="ARBA00022475"/>
    </source>
</evidence>
<evidence type="ECO:0000313" key="12">
    <source>
        <dbReference type="Proteomes" id="UP001183629"/>
    </source>
</evidence>
<comment type="function">
    <text evidence="6">Catalyzes the glycosylation of 4,4'-diaponeurosporenoate, i.e. the esterification of glucose at the C1'' position with the carboxyl group of 4,4'-diaponeurosporenic acid, to form glycosyl-4,4'-diaponeurosporenoate. This is a step in the biosynthesis of staphyloxanthin, an orange pigment present in most staphylococci strains.</text>
</comment>
<evidence type="ECO:0000256" key="1">
    <source>
        <dbReference type="ARBA" id="ARBA00004236"/>
    </source>
</evidence>
<comment type="pathway">
    <text evidence="7">Carotenoid biosynthesis; staphyloxanthin biosynthesis; staphyloxanthin from farnesyl diphosphate: step 4/5.</text>
</comment>
<evidence type="ECO:0000256" key="6">
    <source>
        <dbReference type="ARBA" id="ARBA00037281"/>
    </source>
</evidence>
<evidence type="ECO:0000256" key="5">
    <source>
        <dbReference type="ARBA" id="ARBA00023136"/>
    </source>
</evidence>
<evidence type="ECO:0000256" key="7">
    <source>
        <dbReference type="ARBA" id="ARBA00037904"/>
    </source>
</evidence>
<dbReference type="GO" id="GO:0005886">
    <property type="term" value="C:plasma membrane"/>
    <property type="evidence" value="ECO:0007669"/>
    <property type="project" value="UniProtKB-SubCell"/>
</dbReference>
<name>A0AAE3ZTY1_9ACTN</name>
<accession>A0AAE3ZTY1</accession>
<keyword evidence="5" id="KW-0472">Membrane</keyword>
<evidence type="ECO:0000256" key="4">
    <source>
        <dbReference type="ARBA" id="ARBA00022679"/>
    </source>
</evidence>
<protein>
    <recommendedName>
        <fullName evidence="9">4,4'-diaponeurosporenoate glycosyltransferase</fullName>
    </recommendedName>
</protein>
<gene>
    <name evidence="11" type="ORF">J2S44_004945</name>
</gene>
<dbReference type="Proteomes" id="UP001183629">
    <property type="component" value="Unassembled WGS sequence"/>
</dbReference>
<dbReference type="Pfam" id="PF00535">
    <property type="entry name" value="Glycos_transf_2"/>
    <property type="match status" value="1"/>
</dbReference>
<evidence type="ECO:0000313" key="11">
    <source>
        <dbReference type="EMBL" id="MDR7324695.1"/>
    </source>
</evidence>
<keyword evidence="2" id="KW-1003">Cell membrane</keyword>
<dbReference type="SUPFAM" id="SSF53448">
    <property type="entry name" value="Nucleotide-diphospho-sugar transferases"/>
    <property type="match status" value="1"/>
</dbReference>
<keyword evidence="12" id="KW-1185">Reference proteome</keyword>
<dbReference type="Gene3D" id="3.90.550.10">
    <property type="entry name" value="Spore Coat Polysaccharide Biosynthesis Protein SpsA, Chain A"/>
    <property type="match status" value="1"/>
</dbReference>
<organism evidence="11 12">
    <name type="scientific">Catenuloplanes niger</name>
    <dbReference type="NCBI Taxonomy" id="587534"/>
    <lineage>
        <taxon>Bacteria</taxon>
        <taxon>Bacillati</taxon>
        <taxon>Actinomycetota</taxon>
        <taxon>Actinomycetes</taxon>
        <taxon>Micromonosporales</taxon>
        <taxon>Micromonosporaceae</taxon>
        <taxon>Catenuloplanes</taxon>
    </lineage>
</organism>
<keyword evidence="3" id="KW-0328">Glycosyltransferase</keyword>
<dbReference type="EMBL" id="JAVDYC010000001">
    <property type="protein sequence ID" value="MDR7324695.1"/>
    <property type="molecule type" value="Genomic_DNA"/>
</dbReference>
<evidence type="ECO:0000259" key="10">
    <source>
        <dbReference type="Pfam" id="PF00535"/>
    </source>
</evidence>
<evidence type="ECO:0000256" key="3">
    <source>
        <dbReference type="ARBA" id="ARBA00022676"/>
    </source>
</evidence>
<comment type="similarity">
    <text evidence="8">Belongs to the glycosyltransferase 2 family. CrtQ subfamily.</text>
</comment>
<dbReference type="InterPro" id="IPR029044">
    <property type="entry name" value="Nucleotide-diphossugar_trans"/>
</dbReference>
<evidence type="ECO:0000256" key="9">
    <source>
        <dbReference type="ARBA" id="ARBA00040345"/>
    </source>
</evidence>
<dbReference type="AlphaFoldDB" id="A0AAE3ZTY1"/>
<dbReference type="PANTHER" id="PTHR43646">
    <property type="entry name" value="GLYCOSYLTRANSFERASE"/>
    <property type="match status" value="1"/>
</dbReference>
<comment type="subcellular location">
    <subcellularLocation>
        <location evidence="1">Cell membrane</location>
    </subcellularLocation>
</comment>
<dbReference type="InterPro" id="IPR001173">
    <property type="entry name" value="Glyco_trans_2-like"/>
</dbReference>
<evidence type="ECO:0000256" key="8">
    <source>
        <dbReference type="ARBA" id="ARBA00038120"/>
    </source>
</evidence>
<keyword evidence="4" id="KW-0808">Transferase</keyword>
<proteinExistence type="inferred from homology"/>
<dbReference type="GO" id="GO:0016757">
    <property type="term" value="F:glycosyltransferase activity"/>
    <property type="evidence" value="ECO:0007669"/>
    <property type="project" value="UniProtKB-KW"/>
</dbReference>